<accession>A0AAU9VV82</accession>
<evidence type="ECO:0000256" key="1">
    <source>
        <dbReference type="ARBA" id="ARBA00022723"/>
    </source>
</evidence>
<dbReference type="EMBL" id="CALNXJ010000003">
    <property type="protein sequence ID" value="CAH3036810.1"/>
    <property type="molecule type" value="Genomic_DNA"/>
</dbReference>
<dbReference type="GO" id="GO:0005634">
    <property type="term" value="C:nucleus"/>
    <property type="evidence" value="ECO:0007669"/>
    <property type="project" value="TreeGrafter"/>
</dbReference>
<gene>
    <name evidence="8" type="ORF">PMEA_00017203</name>
</gene>
<dbReference type="InterPro" id="IPR013083">
    <property type="entry name" value="Znf_RING/FYVE/PHD"/>
</dbReference>
<dbReference type="GO" id="GO:0006511">
    <property type="term" value="P:ubiquitin-dependent protein catabolic process"/>
    <property type="evidence" value="ECO:0007669"/>
    <property type="project" value="TreeGrafter"/>
</dbReference>
<keyword evidence="2 4" id="KW-0863">Zinc-finger</keyword>
<feature type="region of interest" description="Disordered" evidence="5">
    <location>
        <begin position="84"/>
        <end position="147"/>
    </location>
</feature>
<comment type="caution">
    <text evidence="8">The sequence shown here is derived from an EMBL/GenBank/DDBJ whole genome shotgun (WGS) entry which is preliminary data.</text>
</comment>
<reference evidence="8 9" key="1">
    <citation type="submission" date="2022-05" db="EMBL/GenBank/DDBJ databases">
        <authorList>
            <consortium name="Genoscope - CEA"/>
            <person name="William W."/>
        </authorList>
    </citation>
    <scope>NUCLEOTIDE SEQUENCE [LARGE SCALE GENOMIC DNA]</scope>
</reference>
<name>A0AAU9VV82_9CNID</name>
<sequence length="336" mass="38337">MNGNPACLSNTTSIAQGLVSPEMEISALPRAAMNRNLIWETRILADQDTANQGLPSLSNCDSLADLERRVAETCSLVEKTLEKREEKEKAMKEKERRKREERTRKEQRARERREREASVTRQTERRNYREEVNNPTSGGGETPSQTSAGAEDRQWLCEHYKRLCRVKFPCCGKFFPCHRCHNNSGCLNDNSKAREACYVECSVCSHQQEINQDAQTCARCKTKFSAYFCSMCKHFTGTDKNPYHCLKCGICRIFKDRSFHCDVCNVCLDKRLEGRHSCRENSGHDECCICLEDAFSGCQILPCSHKVHRECAIAMIQNGSQLPNLSPSSIQSDKWQ</sequence>
<organism evidence="8 9">
    <name type="scientific">Pocillopora meandrina</name>
    <dbReference type="NCBI Taxonomy" id="46732"/>
    <lineage>
        <taxon>Eukaryota</taxon>
        <taxon>Metazoa</taxon>
        <taxon>Cnidaria</taxon>
        <taxon>Anthozoa</taxon>
        <taxon>Hexacorallia</taxon>
        <taxon>Scleractinia</taxon>
        <taxon>Astrocoeniina</taxon>
        <taxon>Pocilloporidae</taxon>
        <taxon>Pocillopora</taxon>
    </lineage>
</organism>
<protein>
    <submittedName>
        <fullName evidence="8">Uncharacterized protein</fullName>
    </submittedName>
</protein>
<dbReference type="AlphaFoldDB" id="A0AAU9VV82"/>
<dbReference type="SUPFAM" id="SSF161219">
    <property type="entry name" value="CHY zinc finger-like"/>
    <property type="match status" value="1"/>
</dbReference>
<dbReference type="PROSITE" id="PS51270">
    <property type="entry name" value="ZF_CTCHY"/>
    <property type="match status" value="1"/>
</dbReference>
<dbReference type="PANTHER" id="PTHR21319:SF53">
    <property type="entry name" value="RING FINGER AND CHY ZINC FINGER DOMAIN-CONTAINING PROTEIN 1"/>
    <property type="match status" value="1"/>
</dbReference>
<dbReference type="Pfam" id="PF05495">
    <property type="entry name" value="zf-CHY"/>
    <property type="match status" value="1"/>
</dbReference>
<dbReference type="Gene3D" id="3.30.40.10">
    <property type="entry name" value="Zinc/RING finger domain, C3HC4 (zinc finger)"/>
    <property type="match status" value="1"/>
</dbReference>
<evidence type="ECO:0000313" key="9">
    <source>
        <dbReference type="Proteomes" id="UP001159428"/>
    </source>
</evidence>
<dbReference type="InterPro" id="IPR017921">
    <property type="entry name" value="Znf_CTCHY"/>
</dbReference>
<dbReference type="InterPro" id="IPR008913">
    <property type="entry name" value="Znf_CHY"/>
</dbReference>
<evidence type="ECO:0000256" key="2">
    <source>
        <dbReference type="ARBA" id="ARBA00022771"/>
    </source>
</evidence>
<dbReference type="GO" id="GO:0016567">
    <property type="term" value="P:protein ubiquitination"/>
    <property type="evidence" value="ECO:0007669"/>
    <property type="project" value="TreeGrafter"/>
</dbReference>
<proteinExistence type="predicted"/>
<keyword evidence="9" id="KW-1185">Reference proteome</keyword>
<dbReference type="InterPro" id="IPR037274">
    <property type="entry name" value="Znf_CHY_sf"/>
</dbReference>
<keyword evidence="3" id="KW-0862">Zinc</keyword>
<feature type="domain" description="CTCHY-type" evidence="7">
    <location>
        <begin position="224"/>
        <end position="286"/>
    </location>
</feature>
<dbReference type="GO" id="GO:0061630">
    <property type="term" value="F:ubiquitin protein ligase activity"/>
    <property type="evidence" value="ECO:0007669"/>
    <property type="project" value="TreeGrafter"/>
</dbReference>
<dbReference type="PANTHER" id="PTHR21319">
    <property type="entry name" value="RING FINGER AND CHY ZINC FINGER DOMAIN-CONTAINING PROTEIN 1"/>
    <property type="match status" value="1"/>
</dbReference>
<feature type="compositionally biased region" description="Basic and acidic residues" evidence="5">
    <location>
        <begin position="84"/>
        <end position="132"/>
    </location>
</feature>
<keyword evidence="1" id="KW-0479">Metal-binding</keyword>
<evidence type="ECO:0000256" key="4">
    <source>
        <dbReference type="PROSITE-ProRule" id="PRU00601"/>
    </source>
</evidence>
<evidence type="ECO:0000259" key="6">
    <source>
        <dbReference type="PROSITE" id="PS51266"/>
    </source>
</evidence>
<dbReference type="GO" id="GO:0008270">
    <property type="term" value="F:zinc ion binding"/>
    <property type="evidence" value="ECO:0007669"/>
    <property type="project" value="UniProtKB-KW"/>
</dbReference>
<dbReference type="Proteomes" id="UP001159428">
    <property type="component" value="Unassembled WGS sequence"/>
</dbReference>
<dbReference type="InterPro" id="IPR037275">
    <property type="entry name" value="Znf_CTCHY_sf"/>
</dbReference>
<dbReference type="PROSITE" id="PS51266">
    <property type="entry name" value="ZF_CHY"/>
    <property type="match status" value="1"/>
</dbReference>
<evidence type="ECO:0000313" key="8">
    <source>
        <dbReference type="EMBL" id="CAH3036810.1"/>
    </source>
</evidence>
<feature type="domain" description="CHY-type" evidence="6">
    <location>
        <begin position="150"/>
        <end position="222"/>
    </location>
</feature>
<evidence type="ECO:0000256" key="3">
    <source>
        <dbReference type="ARBA" id="ARBA00022833"/>
    </source>
</evidence>
<dbReference type="SUPFAM" id="SSF161245">
    <property type="entry name" value="Zinc hairpin stack"/>
    <property type="match status" value="1"/>
</dbReference>
<evidence type="ECO:0000256" key="5">
    <source>
        <dbReference type="SAM" id="MobiDB-lite"/>
    </source>
</evidence>
<evidence type="ECO:0000259" key="7">
    <source>
        <dbReference type="PROSITE" id="PS51270"/>
    </source>
</evidence>